<keyword evidence="2" id="KW-1185">Reference proteome</keyword>
<dbReference type="EMBL" id="BONU01000021">
    <property type="protein sequence ID" value="GIG74694.1"/>
    <property type="molecule type" value="Genomic_DNA"/>
</dbReference>
<proteinExistence type="predicted"/>
<protein>
    <submittedName>
        <fullName evidence="1">Uncharacterized protein</fullName>
    </submittedName>
</protein>
<comment type="caution">
    <text evidence="1">The sequence shown here is derived from an EMBL/GenBank/DDBJ whole genome shotgun (WGS) entry which is preliminary data.</text>
</comment>
<evidence type="ECO:0000313" key="1">
    <source>
        <dbReference type="EMBL" id="GIG74694.1"/>
    </source>
</evidence>
<sequence>MPAATFRPTAEVIAEAHRQLAEHVTLWTQLCAACGVEGPCAVAQDAMRTLALRGELPRRAPQATRAYLAGLRPLSGPSVWAAAAGEDGAA</sequence>
<dbReference type="AlphaFoldDB" id="A0A8J3LVP2"/>
<organism evidence="1 2">
    <name type="scientific">Planosporangium flavigriseum</name>
    <dbReference type="NCBI Taxonomy" id="373681"/>
    <lineage>
        <taxon>Bacteria</taxon>
        <taxon>Bacillati</taxon>
        <taxon>Actinomycetota</taxon>
        <taxon>Actinomycetes</taxon>
        <taxon>Micromonosporales</taxon>
        <taxon>Micromonosporaceae</taxon>
        <taxon>Planosporangium</taxon>
    </lineage>
</organism>
<accession>A0A8J3LVP2</accession>
<reference evidence="1" key="1">
    <citation type="submission" date="2021-01" db="EMBL/GenBank/DDBJ databases">
        <title>Whole genome shotgun sequence of Planosporangium flavigriseum NBRC 105377.</title>
        <authorList>
            <person name="Komaki H."/>
            <person name="Tamura T."/>
        </authorList>
    </citation>
    <scope>NUCLEOTIDE SEQUENCE</scope>
    <source>
        <strain evidence="1">NBRC 105377</strain>
    </source>
</reference>
<gene>
    <name evidence="1" type="ORF">Pfl04_30980</name>
</gene>
<dbReference type="RefSeq" id="WP_168078376.1">
    <property type="nucleotide sequence ID" value="NZ_BAAAQJ010000021.1"/>
</dbReference>
<evidence type="ECO:0000313" key="2">
    <source>
        <dbReference type="Proteomes" id="UP000653674"/>
    </source>
</evidence>
<dbReference type="Proteomes" id="UP000653674">
    <property type="component" value="Unassembled WGS sequence"/>
</dbReference>
<name>A0A8J3LVP2_9ACTN</name>